<feature type="active site" description="Proton acceptor" evidence="13">
    <location>
        <position position="60"/>
    </location>
</feature>
<evidence type="ECO:0000256" key="14">
    <source>
        <dbReference type="PIRSR" id="PIRSR618044-2"/>
    </source>
</evidence>
<accession>A0A9D1JUW4</accession>
<keyword evidence="7 16" id="KW-0732">Signal</keyword>
<keyword evidence="8" id="KW-0378">Hydrolase</keyword>
<evidence type="ECO:0000256" key="7">
    <source>
        <dbReference type="ARBA" id="ARBA00022729"/>
    </source>
</evidence>
<reference evidence="18" key="2">
    <citation type="journal article" date="2021" name="PeerJ">
        <title>Extensive microbial diversity within the chicken gut microbiome revealed by metagenomics and culture.</title>
        <authorList>
            <person name="Gilroy R."/>
            <person name="Ravi A."/>
            <person name="Getino M."/>
            <person name="Pursley I."/>
            <person name="Horton D.L."/>
            <person name="Alikhan N.F."/>
            <person name="Baker D."/>
            <person name="Gharbi K."/>
            <person name="Hall N."/>
            <person name="Watson M."/>
            <person name="Adriaenssens E.M."/>
            <person name="Foster-Nyarko E."/>
            <person name="Jarju S."/>
            <person name="Secka A."/>
            <person name="Antonio M."/>
            <person name="Oren A."/>
            <person name="Chaudhuri R.R."/>
            <person name="La Ragione R."/>
            <person name="Hildebrand F."/>
            <person name="Pallen M.J."/>
        </authorList>
    </citation>
    <scope>NUCLEOTIDE SEQUENCE</scope>
    <source>
        <strain evidence="18">ChiHjej10B9-9673</strain>
    </source>
</reference>
<evidence type="ECO:0000256" key="6">
    <source>
        <dbReference type="ARBA" id="ARBA00022670"/>
    </source>
</evidence>
<keyword evidence="5 18" id="KW-0121">Carboxypeptidase</keyword>
<comment type="similarity">
    <text evidence="3 15">Belongs to the peptidase S11 family.</text>
</comment>
<dbReference type="Gene3D" id="2.60.410.10">
    <property type="entry name" value="D-Ala-D-Ala carboxypeptidase, C-terminal domain"/>
    <property type="match status" value="1"/>
</dbReference>
<dbReference type="AlphaFoldDB" id="A0A9D1JUW4"/>
<dbReference type="GO" id="GO:0009252">
    <property type="term" value="P:peptidoglycan biosynthetic process"/>
    <property type="evidence" value="ECO:0007669"/>
    <property type="project" value="UniProtKB-KW"/>
</dbReference>
<evidence type="ECO:0000256" key="3">
    <source>
        <dbReference type="ARBA" id="ARBA00007164"/>
    </source>
</evidence>
<organism evidence="18 19">
    <name type="scientific">Candidatus Scatomorpha merdipullorum</name>
    <dbReference type="NCBI Taxonomy" id="2840927"/>
    <lineage>
        <taxon>Bacteria</taxon>
        <taxon>Bacillati</taxon>
        <taxon>Bacillota</taxon>
        <taxon>Clostridia</taxon>
        <taxon>Eubacteriales</taxon>
        <taxon>Candidatus Scatomorpha</taxon>
    </lineage>
</organism>
<dbReference type="Gene3D" id="3.40.710.10">
    <property type="entry name" value="DD-peptidase/beta-lactamase superfamily"/>
    <property type="match status" value="1"/>
</dbReference>
<evidence type="ECO:0000256" key="15">
    <source>
        <dbReference type="RuleBase" id="RU004016"/>
    </source>
</evidence>
<dbReference type="InterPro" id="IPR001967">
    <property type="entry name" value="Peptidase_S11_N"/>
</dbReference>
<comment type="catalytic activity">
    <reaction evidence="12">
        <text>Preferential cleavage: (Ac)2-L-Lys-D-Ala-|-D-Ala. Also transpeptidation of peptidyl-alanyl moieties that are N-acyl substituents of D-alanine.</text>
        <dbReference type="EC" id="3.4.16.4"/>
    </reaction>
</comment>
<keyword evidence="11" id="KW-0961">Cell wall biogenesis/degradation</keyword>
<dbReference type="SMART" id="SM00936">
    <property type="entry name" value="PBP5_C"/>
    <property type="match status" value="1"/>
</dbReference>
<keyword evidence="9" id="KW-0133">Cell shape</keyword>
<dbReference type="SUPFAM" id="SSF69189">
    <property type="entry name" value="Penicillin-binding protein associated domain"/>
    <property type="match status" value="1"/>
</dbReference>
<protein>
    <recommendedName>
        <fullName evidence="4">serine-type D-Ala-D-Ala carboxypeptidase</fullName>
        <ecNumber evidence="4">3.4.16.4</ecNumber>
    </recommendedName>
</protein>
<evidence type="ECO:0000313" key="18">
    <source>
        <dbReference type="EMBL" id="HIS66940.1"/>
    </source>
</evidence>
<evidence type="ECO:0000259" key="17">
    <source>
        <dbReference type="SMART" id="SM00936"/>
    </source>
</evidence>
<feature type="signal peptide" evidence="16">
    <location>
        <begin position="1"/>
        <end position="20"/>
    </location>
</feature>
<evidence type="ECO:0000256" key="2">
    <source>
        <dbReference type="ARBA" id="ARBA00004752"/>
    </source>
</evidence>
<feature type="active site" description="Acyl-ester intermediate" evidence="13">
    <location>
        <position position="57"/>
    </location>
</feature>
<dbReference type="PANTHER" id="PTHR21581:SF6">
    <property type="entry name" value="TRAFFICKING PROTEIN PARTICLE COMPLEX SUBUNIT 12"/>
    <property type="match status" value="1"/>
</dbReference>
<feature type="domain" description="Peptidase S11 D-Ala-D-Ala carboxypeptidase A C-terminal" evidence="17">
    <location>
        <begin position="268"/>
        <end position="359"/>
    </location>
</feature>
<feature type="binding site" evidence="14">
    <location>
        <position position="221"/>
    </location>
    <ligand>
        <name>substrate</name>
    </ligand>
</feature>
<dbReference type="InterPro" id="IPR018044">
    <property type="entry name" value="Peptidase_S11"/>
</dbReference>
<feature type="chain" id="PRO_5039349154" description="serine-type D-Ala-D-Ala carboxypeptidase" evidence="16">
    <location>
        <begin position="21"/>
        <end position="378"/>
    </location>
</feature>
<evidence type="ECO:0000256" key="9">
    <source>
        <dbReference type="ARBA" id="ARBA00022960"/>
    </source>
</evidence>
<evidence type="ECO:0000256" key="11">
    <source>
        <dbReference type="ARBA" id="ARBA00023316"/>
    </source>
</evidence>
<dbReference type="EMBL" id="DVJK01000143">
    <property type="protein sequence ID" value="HIS66940.1"/>
    <property type="molecule type" value="Genomic_DNA"/>
</dbReference>
<gene>
    <name evidence="18" type="ORF">IAC18_05190</name>
</gene>
<comment type="caution">
    <text evidence="18">The sequence shown here is derived from an EMBL/GenBank/DDBJ whole genome shotgun (WGS) entry which is preliminary data.</text>
</comment>
<feature type="active site" evidence="13">
    <location>
        <position position="117"/>
    </location>
</feature>
<dbReference type="InterPro" id="IPR012338">
    <property type="entry name" value="Beta-lactam/transpept-like"/>
</dbReference>
<name>A0A9D1JUW4_9FIRM</name>
<evidence type="ECO:0000256" key="10">
    <source>
        <dbReference type="ARBA" id="ARBA00022984"/>
    </source>
</evidence>
<evidence type="ECO:0000256" key="1">
    <source>
        <dbReference type="ARBA" id="ARBA00003217"/>
    </source>
</evidence>
<dbReference type="GO" id="GO:0006508">
    <property type="term" value="P:proteolysis"/>
    <property type="evidence" value="ECO:0007669"/>
    <property type="project" value="UniProtKB-KW"/>
</dbReference>
<evidence type="ECO:0000256" key="13">
    <source>
        <dbReference type="PIRSR" id="PIRSR618044-1"/>
    </source>
</evidence>
<sequence>MKKLAALALVTALLASPALAAEGAEPEVSAPAAVLMEKRTGTVLFASGEDERRAPASVTKVMTLLLAAEAVERGDIALEDAVTASQRAQSMGGSQIWLEAGEEMSVSELIKCVAVVSANDCAVALAEHIAGSEAAFVERMNARAAELGLQNTHFTNCTGLFDDAEHYTSALDLAVMSRELLGREWIKDYTTIWTDSVRGGEFGLANTNKLLRSLPGCTGLKTGWTTAAGYCVAASAEREGTEYIAVIMGAESSESRNADAAALIEYGFANYTLGPALDSALPPVPVEGGEASSVQPGLSGEDGILLPKSSAQSLERHVSLPESVSAPVEEGQRLGTLTLSARGEILREIPLTARSSVPRLTSFGVLARLFRTLCAISP</sequence>
<dbReference type="InterPro" id="IPR015956">
    <property type="entry name" value="Peniciliin-bd_prot_C_sf"/>
</dbReference>
<dbReference type="GO" id="GO:0009002">
    <property type="term" value="F:serine-type D-Ala-D-Ala carboxypeptidase activity"/>
    <property type="evidence" value="ECO:0007669"/>
    <property type="project" value="UniProtKB-EC"/>
</dbReference>
<evidence type="ECO:0000313" key="19">
    <source>
        <dbReference type="Proteomes" id="UP000824001"/>
    </source>
</evidence>
<dbReference type="Pfam" id="PF00768">
    <property type="entry name" value="Peptidase_S11"/>
    <property type="match status" value="1"/>
</dbReference>
<dbReference type="SUPFAM" id="SSF56601">
    <property type="entry name" value="beta-lactamase/transpeptidase-like"/>
    <property type="match status" value="1"/>
</dbReference>
<evidence type="ECO:0000256" key="16">
    <source>
        <dbReference type="SAM" id="SignalP"/>
    </source>
</evidence>
<evidence type="ECO:0000256" key="5">
    <source>
        <dbReference type="ARBA" id="ARBA00022645"/>
    </source>
</evidence>
<dbReference type="InterPro" id="IPR012907">
    <property type="entry name" value="Peptidase_S11_C"/>
</dbReference>
<evidence type="ECO:0000256" key="8">
    <source>
        <dbReference type="ARBA" id="ARBA00022801"/>
    </source>
</evidence>
<dbReference type="PANTHER" id="PTHR21581">
    <property type="entry name" value="D-ALANYL-D-ALANINE CARBOXYPEPTIDASE"/>
    <property type="match status" value="1"/>
</dbReference>
<dbReference type="Proteomes" id="UP000824001">
    <property type="component" value="Unassembled WGS sequence"/>
</dbReference>
<proteinExistence type="inferred from homology"/>
<keyword evidence="6" id="KW-0645">Protease</keyword>
<comment type="pathway">
    <text evidence="2">Cell wall biogenesis; peptidoglycan biosynthesis.</text>
</comment>
<evidence type="ECO:0000256" key="4">
    <source>
        <dbReference type="ARBA" id="ARBA00012448"/>
    </source>
</evidence>
<dbReference type="GO" id="GO:0008360">
    <property type="term" value="P:regulation of cell shape"/>
    <property type="evidence" value="ECO:0007669"/>
    <property type="project" value="UniProtKB-KW"/>
</dbReference>
<dbReference type="InterPro" id="IPR037167">
    <property type="entry name" value="Peptidase_S11_C_sf"/>
</dbReference>
<dbReference type="Pfam" id="PF07943">
    <property type="entry name" value="PBP5_C"/>
    <property type="match status" value="1"/>
</dbReference>
<dbReference type="PRINTS" id="PR00725">
    <property type="entry name" value="DADACBPTASE1"/>
</dbReference>
<reference evidence="18" key="1">
    <citation type="submission" date="2020-10" db="EMBL/GenBank/DDBJ databases">
        <authorList>
            <person name="Gilroy R."/>
        </authorList>
    </citation>
    <scope>NUCLEOTIDE SEQUENCE</scope>
    <source>
        <strain evidence="18">ChiHjej10B9-9673</strain>
    </source>
</reference>
<dbReference type="GO" id="GO:0071555">
    <property type="term" value="P:cell wall organization"/>
    <property type="evidence" value="ECO:0007669"/>
    <property type="project" value="UniProtKB-KW"/>
</dbReference>
<keyword evidence="10" id="KW-0573">Peptidoglycan synthesis</keyword>
<dbReference type="EC" id="3.4.16.4" evidence="4"/>
<comment type="function">
    <text evidence="1">Removes C-terminal D-alanyl residues from sugar-peptide cell wall precursors.</text>
</comment>
<evidence type="ECO:0000256" key="12">
    <source>
        <dbReference type="ARBA" id="ARBA00034000"/>
    </source>
</evidence>